<keyword evidence="4" id="KW-0963">Cytoplasm</keyword>
<sequence length="104" mass="11936">MHDPIEQKVVILGKEFLVGCPPEEKEALHESARLLDRKMREIKDSGKVIGSERIAVMAALNIAHELIEERSIENGCTRDLGERLRVMQDKIETALEREDRQMEL</sequence>
<dbReference type="Gene3D" id="3.30.160.880">
    <property type="entry name" value="Cell division protein ZapA protomer, N-terminal domain"/>
    <property type="match status" value="1"/>
</dbReference>
<dbReference type="OrthoDB" id="5772359at2"/>
<evidence type="ECO:0000256" key="6">
    <source>
        <dbReference type="ARBA" id="ARBA00023054"/>
    </source>
</evidence>
<proteinExistence type="inferred from homology"/>
<dbReference type="Proteomes" id="UP000199648">
    <property type="component" value="Unassembled WGS sequence"/>
</dbReference>
<evidence type="ECO:0000256" key="2">
    <source>
        <dbReference type="ARBA" id="ARBA00010074"/>
    </source>
</evidence>
<comment type="function">
    <text evidence="9">Activator of cell division through the inhibition of FtsZ GTPase activity, therefore promoting FtsZ assembly into bundles of protofilaments necessary for the formation of the division Z ring. It is recruited early at mid-cell but it is not essential for cell division.</text>
</comment>
<evidence type="ECO:0000256" key="3">
    <source>
        <dbReference type="ARBA" id="ARBA00015195"/>
    </source>
</evidence>
<protein>
    <recommendedName>
        <fullName evidence="3">Cell division protein ZapA</fullName>
    </recommendedName>
    <alternativeName>
        <fullName evidence="11">Z ring-associated protein ZapA</fullName>
    </alternativeName>
</protein>
<evidence type="ECO:0000256" key="4">
    <source>
        <dbReference type="ARBA" id="ARBA00022490"/>
    </source>
</evidence>
<dbReference type="RefSeq" id="WP_092996351.1">
    <property type="nucleotide sequence ID" value="NZ_FMWD01000006.1"/>
</dbReference>
<evidence type="ECO:0000313" key="12">
    <source>
        <dbReference type="EMBL" id="SCZ60856.1"/>
    </source>
</evidence>
<dbReference type="PANTHER" id="PTHR34981">
    <property type="entry name" value="CELL DIVISION PROTEIN ZAPA"/>
    <property type="match status" value="1"/>
</dbReference>
<comment type="subcellular location">
    <subcellularLocation>
        <location evidence="1">Cytoplasm</location>
    </subcellularLocation>
</comment>
<gene>
    <name evidence="12" type="ORF">SAMN03097708_02042</name>
</gene>
<dbReference type="GO" id="GO:0005829">
    <property type="term" value="C:cytosol"/>
    <property type="evidence" value="ECO:0007669"/>
    <property type="project" value="TreeGrafter"/>
</dbReference>
<dbReference type="PANTHER" id="PTHR34981:SF1">
    <property type="entry name" value="CELL DIVISION PROTEIN ZAPA"/>
    <property type="match status" value="1"/>
</dbReference>
<evidence type="ECO:0000256" key="7">
    <source>
        <dbReference type="ARBA" id="ARBA00023210"/>
    </source>
</evidence>
<dbReference type="EMBL" id="FMWD01000006">
    <property type="protein sequence ID" value="SCZ60856.1"/>
    <property type="molecule type" value="Genomic_DNA"/>
</dbReference>
<evidence type="ECO:0000256" key="9">
    <source>
        <dbReference type="ARBA" id="ARBA00024910"/>
    </source>
</evidence>
<dbReference type="GO" id="GO:0043093">
    <property type="term" value="P:FtsZ-dependent cytokinesis"/>
    <property type="evidence" value="ECO:0007669"/>
    <property type="project" value="TreeGrafter"/>
</dbReference>
<accession>A0A1G5QGZ8</accession>
<keyword evidence="6" id="KW-0175">Coiled coil</keyword>
<dbReference type="SUPFAM" id="SSF102829">
    <property type="entry name" value="Cell division protein ZapA-like"/>
    <property type="match status" value="1"/>
</dbReference>
<dbReference type="GO" id="GO:0000921">
    <property type="term" value="P:septin ring assembly"/>
    <property type="evidence" value="ECO:0007669"/>
    <property type="project" value="TreeGrafter"/>
</dbReference>
<comment type="similarity">
    <text evidence="2">Belongs to the ZapA family. Type 1 subfamily.</text>
</comment>
<keyword evidence="8" id="KW-0131">Cell cycle</keyword>
<evidence type="ECO:0000256" key="1">
    <source>
        <dbReference type="ARBA" id="ARBA00004496"/>
    </source>
</evidence>
<evidence type="ECO:0000256" key="11">
    <source>
        <dbReference type="ARBA" id="ARBA00033158"/>
    </source>
</evidence>
<dbReference type="Gene3D" id="1.20.5.50">
    <property type="match status" value="1"/>
</dbReference>
<dbReference type="Pfam" id="PF05164">
    <property type="entry name" value="ZapA"/>
    <property type="match status" value="1"/>
</dbReference>
<dbReference type="GO" id="GO:0000917">
    <property type="term" value="P:division septum assembly"/>
    <property type="evidence" value="ECO:0007669"/>
    <property type="project" value="UniProtKB-KW"/>
</dbReference>
<comment type="subunit">
    <text evidence="10">Homodimer. Interacts with FtsZ.</text>
</comment>
<evidence type="ECO:0000256" key="8">
    <source>
        <dbReference type="ARBA" id="ARBA00023306"/>
    </source>
</evidence>
<evidence type="ECO:0000256" key="10">
    <source>
        <dbReference type="ARBA" id="ARBA00026068"/>
    </source>
</evidence>
<keyword evidence="5 12" id="KW-0132">Cell division</keyword>
<keyword evidence="13" id="KW-1185">Reference proteome</keyword>
<evidence type="ECO:0000256" key="5">
    <source>
        <dbReference type="ARBA" id="ARBA00022618"/>
    </source>
</evidence>
<dbReference type="InterPro" id="IPR007838">
    <property type="entry name" value="Cell_div_ZapA-like"/>
</dbReference>
<dbReference type="STRING" id="415747.SAMN03097708_02042"/>
<name>A0A1G5QGZ8_9GAMM</name>
<dbReference type="GO" id="GO:0030428">
    <property type="term" value="C:cell septum"/>
    <property type="evidence" value="ECO:0007669"/>
    <property type="project" value="TreeGrafter"/>
</dbReference>
<reference evidence="12 13" key="1">
    <citation type="submission" date="2016-10" db="EMBL/GenBank/DDBJ databases">
        <authorList>
            <person name="de Groot N.N."/>
        </authorList>
    </citation>
    <scope>NUCLEOTIDE SEQUENCE [LARGE SCALE GENOMIC DNA]</scope>
    <source>
        <strain evidence="12 13">HLD2</strain>
    </source>
</reference>
<organism evidence="12 13">
    <name type="scientific">Thiohalomonas denitrificans</name>
    <dbReference type="NCBI Taxonomy" id="415747"/>
    <lineage>
        <taxon>Bacteria</taxon>
        <taxon>Pseudomonadati</taxon>
        <taxon>Pseudomonadota</taxon>
        <taxon>Gammaproteobacteria</taxon>
        <taxon>Thiohalomonadales</taxon>
        <taxon>Thiohalomonadaceae</taxon>
        <taxon>Thiohalomonas</taxon>
    </lineage>
</organism>
<dbReference type="InterPro" id="IPR042233">
    <property type="entry name" value="Cell_div_ZapA_N"/>
</dbReference>
<keyword evidence="7" id="KW-0717">Septation</keyword>
<dbReference type="AlphaFoldDB" id="A0A1G5QGZ8"/>
<evidence type="ECO:0000313" key="13">
    <source>
        <dbReference type="Proteomes" id="UP000199648"/>
    </source>
</evidence>
<dbReference type="GO" id="GO:0032153">
    <property type="term" value="C:cell division site"/>
    <property type="evidence" value="ECO:0007669"/>
    <property type="project" value="TreeGrafter"/>
</dbReference>
<dbReference type="InterPro" id="IPR036192">
    <property type="entry name" value="Cell_div_ZapA-like_sf"/>
</dbReference>